<keyword evidence="1" id="KW-0812">Transmembrane</keyword>
<evidence type="ECO:0000256" key="1">
    <source>
        <dbReference type="SAM" id="Phobius"/>
    </source>
</evidence>
<name>A0A381VDK9_9ZZZZ</name>
<protein>
    <submittedName>
        <fullName evidence="2">Uncharacterized protein</fullName>
    </submittedName>
</protein>
<gene>
    <name evidence="2" type="ORF">METZ01_LOCUS91290</name>
</gene>
<dbReference type="EMBL" id="UINC01008543">
    <property type="protein sequence ID" value="SVA38436.1"/>
    <property type="molecule type" value="Genomic_DNA"/>
</dbReference>
<keyword evidence="1" id="KW-0472">Membrane</keyword>
<dbReference type="AlphaFoldDB" id="A0A381VDK9"/>
<evidence type="ECO:0000313" key="2">
    <source>
        <dbReference type="EMBL" id="SVA38436.1"/>
    </source>
</evidence>
<organism evidence="2">
    <name type="scientific">marine metagenome</name>
    <dbReference type="NCBI Taxonomy" id="408172"/>
    <lineage>
        <taxon>unclassified sequences</taxon>
        <taxon>metagenomes</taxon>
        <taxon>ecological metagenomes</taxon>
    </lineage>
</organism>
<keyword evidence="1" id="KW-1133">Transmembrane helix</keyword>
<proteinExistence type="predicted"/>
<accession>A0A381VDK9</accession>
<reference evidence="2" key="1">
    <citation type="submission" date="2018-05" db="EMBL/GenBank/DDBJ databases">
        <authorList>
            <person name="Lanie J.A."/>
            <person name="Ng W.-L."/>
            <person name="Kazmierczak K.M."/>
            <person name="Andrzejewski T.M."/>
            <person name="Davidsen T.M."/>
            <person name="Wayne K.J."/>
            <person name="Tettelin H."/>
            <person name="Glass J.I."/>
            <person name="Rusch D."/>
            <person name="Podicherti R."/>
            <person name="Tsui H.-C.T."/>
            <person name="Winkler M.E."/>
        </authorList>
    </citation>
    <scope>NUCLEOTIDE SEQUENCE</scope>
</reference>
<feature type="transmembrane region" description="Helical" evidence="1">
    <location>
        <begin position="20"/>
        <end position="37"/>
    </location>
</feature>
<sequence>MEEPTKEQKDKAIKKFGRNLVIGCIAAFILYIVIYRLRLLDSFLPL</sequence>